<keyword evidence="1" id="KW-0812">Transmembrane</keyword>
<sequence length="167" mass="18417">METQTSQYSLTRARADIRRSLEQTQQEMKGLSREKLRREAVAMQGVDSQQKSGFGGTFRAVISLKRHPMKQEQTMADLKTASAESTAARVKADLAADDLSAQVTALREDLSRLTESVRALGQGAKSVVTDEASLMTERLRDKVREEPIMALAVTAGIAYVFGLLSRR</sequence>
<proteinExistence type="predicted"/>
<reference evidence="2 3" key="1">
    <citation type="submission" date="2024-06" db="EMBL/GenBank/DDBJ databases">
        <title>Genomic Encyclopedia of Type Strains, Phase IV (KMG-IV): sequencing the most valuable type-strain genomes for metagenomic binning, comparative biology and taxonomic classification.</title>
        <authorList>
            <person name="Goeker M."/>
        </authorList>
    </citation>
    <scope>NUCLEOTIDE SEQUENCE [LARGE SCALE GENOMIC DNA]</scope>
    <source>
        <strain evidence="2 3">DSM 29288</strain>
    </source>
</reference>
<keyword evidence="1" id="KW-1133">Transmembrane helix</keyword>
<gene>
    <name evidence="2" type="ORF">ABID08_004330</name>
</gene>
<feature type="transmembrane region" description="Helical" evidence="1">
    <location>
        <begin position="148"/>
        <end position="165"/>
    </location>
</feature>
<organism evidence="2 3">
    <name type="scientific">Rhizobium binae</name>
    <dbReference type="NCBI Taxonomy" id="1138190"/>
    <lineage>
        <taxon>Bacteria</taxon>
        <taxon>Pseudomonadati</taxon>
        <taxon>Pseudomonadota</taxon>
        <taxon>Alphaproteobacteria</taxon>
        <taxon>Hyphomicrobiales</taxon>
        <taxon>Rhizobiaceae</taxon>
        <taxon>Rhizobium/Agrobacterium group</taxon>
        <taxon>Rhizobium</taxon>
    </lineage>
</organism>
<evidence type="ECO:0000256" key="1">
    <source>
        <dbReference type="SAM" id="Phobius"/>
    </source>
</evidence>
<comment type="caution">
    <text evidence="2">The sequence shown here is derived from an EMBL/GenBank/DDBJ whole genome shotgun (WGS) entry which is preliminary data.</text>
</comment>
<accession>A0ABV2MKF8</accession>
<keyword evidence="1" id="KW-0472">Membrane</keyword>
<name>A0ABV2MKF8_9HYPH</name>
<evidence type="ECO:0000313" key="2">
    <source>
        <dbReference type="EMBL" id="MET3756951.1"/>
    </source>
</evidence>
<keyword evidence="3" id="KW-1185">Reference proteome</keyword>
<dbReference type="Proteomes" id="UP001549077">
    <property type="component" value="Unassembled WGS sequence"/>
</dbReference>
<evidence type="ECO:0000313" key="3">
    <source>
        <dbReference type="Proteomes" id="UP001549077"/>
    </source>
</evidence>
<dbReference type="EMBL" id="JBEPMY010000014">
    <property type="protein sequence ID" value="MET3756951.1"/>
    <property type="molecule type" value="Genomic_DNA"/>
</dbReference>
<protein>
    <submittedName>
        <fullName evidence="2">ElaB/YqjD/DUF883 family membrane-anchored ribosome-binding protein</fullName>
    </submittedName>
</protein>